<dbReference type="Pfam" id="PF08378">
    <property type="entry name" value="NERD"/>
    <property type="match status" value="1"/>
</dbReference>
<protein>
    <submittedName>
        <fullName evidence="2">Nuclease-related domain-containing protein</fullName>
    </submittedName>
</protein>
<dbReference type="AlphaFoldDB" id="A0A1M6VRX3"/>
<gene>
    <name evidence="2" type="ORF">SAMN05192548_10413</name>
</gene>
<sequence>MLIQTIVGLTGALLCAYLSFNEKRLADEEVREARATSAQGRWEEGEREVSAELRWHLTRLCGDDWAVLDGLVLIHAPGSAFPTAEIDHLAITPFGVFVVETKH</sequence>
<dbReference type="EMBL" id="FRAB01000041">
    <property type="protein sequence ID" value="SHK84199.1"/>
    <property type="molecule type" value="Genomic_DNA"/>
</dbReference>
<reference evidence="2 3" key="1">
    <citation type="submission" date="2016-11" db="EMBL/GenBank/DDBJ databases">
        <authorList>
            <person name="Jaros S."/>
            <person name="Januszkiewicz K."/>
            <person name="Wedrychowicz H."/>
        </authorList>
    </citation>
    <scope>NUCLEOTIDE SEQUENCE [LARGE SCALE GENOMIC DNA]</scope>
    <source>
        <strain evidence="2 3">LMG 20594</strain>
    </source>
</reference>
<evidence type="ECO:0000313" key="2">
    <source>
        <dbReference type="EMBL" id="SHK84199.1"/>
    </source>
</evidence>
<dbReference type="PROSITE" id="PS50965">
    <property type="entry name" value="NERD"/>
    <property type="match status" value="1"/>
</dbReference>
<organism evidence="2 3">
    <name type="scientific">Paraburkholderia terricola</name>
    <dbReference type="NCBI Taxonomy" id="169427"/>
    <lineage>
        <taxon>Bacteria</taxon>
        <taxon>Pseudomonadati</taxon>
        <taxon>Pseudomonadota</taxon>
        <taxon>Betaproteobacteria</taxon>
        <taxon>Burkholderiales</taxon>
        <taxon>Burkholderiaceae</taxon>
        <taxon>Paraburkholderia</taxon>
    </lineage>
</organism>
<evidence type="ECO:0000259" key="1">
    <source>
        <dbReference type="PROSITE" id="PS50965"/>
    </source>
</evidence>
<feature type="domain" description="NERD" evidence="1">
    <location>
        <begin position="41"/>
        <end position="103"/>
    </location>
</feature>
<proteinExistence type="predicted"/>
<accession>A0A1M6VRX3</accession>
<evidence type="ECO:0000313" key="3">
    <source>
        <dbReference type="Proteomes" id="UP000184395"/>
    </source>
</evidence>
<dbReference type="Proteomes" id="UP000184395">
    <property type="component" value="Unassembled WGS sequence"/>
</dbReference>
<name>A0A1M6VRX3_9BURK</name>
<dbReference type="RefSeq" id="WP_235004971.1">
    <property type="nucleotide sequence ID" value="NZ_CADFGY010000037.1"/>
</dbReference>
<dbReference type="STRING" id="169427.SAMN05192548_10413"/>
<dbReference type="InterPro" id="IPR011528">
    <property type="entry name" value="NERD"/>
</dbReference>